<feature type="signal peptide" evidence="6">
    <location>
        <begin position="1"/>
        <end position="22"/>
    </location>
</feature>
<dbReference type="Pfam" id="PF13505">
    <property type="entry name" value="OMP_b-brl"/>
    <property type="match status" value="1"/>
</dbReference>
<evidence type="ECO:0000256" key="5">
    <source>
        <dbReference type="ARBA" id="ARBA00038306"/>
    </source>
</evidence>
<feature type="chain" id="PRO_5046770429" evidence="6">
    <location>
        <begin position="23"/>
        <end position="231"/>
    </location>
</feature>
<dbReference type="InterPro" id="IPR011250">
    <property type="entry name" value="OMP/PagP_B-barrel"/>
</dbReference>
<sequence length="231" mass="24829">MKMKIAMVLAVAALGWSGTAGAQSLPDALRPIGNLPMPLSLIIPHYSELAAPYDWSGFWAKPILTYQTMSFSGRGSHYLKDDDGVTLGAEAGYNFQMGNIVFGPTADLSYSFMDGKGTPGALPRTRSNVDMVGSVRGRLGYAFDRILIYGTGGYAFANLEIKNAVAGSDSATLSGWTAGLGAEYLWGEHATLRVEYRRSEFSEHNFQTLPPGQTKVGAGLNIFSGGFVYKF</sequence>
<dbReference type="InterPro" id="IPR051692">
    <property type="entry name" value="OMP-like"/>
</dbReference>
<dbReference type="PANTHER" id="PTHR34001:SF3">
    <property type="entry name" value="BLL7405 PROTEIN"/>
    <property type="match status" value="1"/>
</dbReference>
<dbReference type="RefSeq" id="WP_284313873.1">
    <property type="nucleotide sequence ID" value="NZ_BSPC01000034.1"/>
</dbReference>
<proteinExistence type="inferred from homology"/>
<feature type="domain" description="Outer membrane protein beta-barrel" evidence="7">
    <location>
        <begin position="51"/>
        <end position="231"/>
    </location>
</feature>
<evidence type="ECO:0000256" key="3">
    <source>
        <dbReference type="ARBA" id="ARBA00023136"/>
    </source>
</evidence>
<protein>
    <submittedName>
        <fullName evidence="8">Porin</fullName>
    </submittedName>
</protein>
<dbReference type="EMBL" id="BSPC01000034">
    <property type="protein sequence ID" value="GLS20797.1"/>
    <property type="molecule type" value="Genomic_DNA"/>
</dbReference>
<dbReference type="Proteomes" id="UP001156882">
    <property type="component" value="Unassembled WGS sequence"/>
</dbReference>
<dbReference type="PANTHER" id="PTHR34001">
    <property type="entry name" value="BLL7405 PROTEIN"/>
    <property type="match status" value="1"/>
</dbReference>
<evidence type="ECO:0000256" key="6">
    <source>
        <dbReference type="SAM" id="SignalP"/>
    </source>
</evidence>
<gene>
    <name evidence="8" type="ORF">GCM10007874_38140</name>
</gene>
<evidence type="ECO:0000256" key="1">
    <source>
        <dbReference type="ARBA" id="ARBA00004442"/>
    </source>
</evidence>
<evidence type="ECO:0000313" key="8">
    <source>
        <dbReference type="EMBL" id="GLS20797.1"/>
    </source>
</evidence>
<accession>A0ABQ6CMD4</accession>
<organism evidence="8 9">
    <name type="scientific">Labrys miyagiensis</name>
    <dbReference type="NCBI Taxonomy" id="346912"/>
    <lineage>
        <taxon>Bacteria</taxon>
        <taxon>Pseudomonadati</taxon>
        <taxon>Pseudomonadota</taxon>
        <taxon>Alphaproteobacteria</taxon>
        <taxon>Hyphomicrobiales</taxon>
        <taxon>Xanthobacteraceae</taxon>
        <taxon>Labrys</taxon>
    </lineage>
</organism>
<dbReference type="NCBIfam" id="TIGR01414">
    <property type="entry name" value="autotrans_barl"/>
    <property type="match status" value="1"/>
</dbReference>
<evidence type="ECO:0000259" key="7">
    <source>
        <dbReference type="Pfam" id="PF13505"/>
    </source>
</evidence>
<comment type="similarity">
    <text evidence="5">Belongs to the Omp25/RopB family.</text>
</comment>
<dbReference type="InterPro" id="IPR006315">
    <property type="entry name" value="OM_autotransptr_brl_dom"/>
</dbReference>
<keyword evidence="2 6" id="KW-0732">Signal</keyword>
<comment type="subcellular location">
    <subcellularLocation>
        <location evidence="1">Cell outer membrane</location>
    </subcellularLocation>
</comment>
<reference evidence="9" key="1">
    <citation type="journal article" date="2019" name="Int. J. Syst. Evol. Microbiol.">
        <title>The Global Catalogue of Microorganisms (GCM) 10K type strain sequencing project: providing services to taxonomists for standard genome sequencing and annotation.</title>
        <authorList>
            <consortium name="The Broad Institute Genomics Platform"/>
            <consortium name="The Broad Institute Genome Sequencing Center for Infectious Disease"/>
            <person name="Wu L."/>
            <person name="Ma J."/>
        </authorList>
    </citation>
    <scope>NUCLEOTIDE SEQUENCE [LARGE SCALE GENOMIC DNA]</scope>
    <source>
        <strain evidence="9">NBRC 101365</strain>
    </source>
</reference>
<comment type="caution">
    <text evidence="8">The sequence shown here is derived from an EMBL/GenBank/DDBJ whole genome shotgun (WGS) entry which is preliminary data.</text>
</comment>
<evidence type="ECO:0000256" key="4">
    <source>
        <dbReference type="ARBA" id="ARBA00023237"/>
    </source>
</evidence>
<dbReference type="SUPFAM" id="SSF56925">
    <property type="entry name" value="OMPA-like"/>
    <property type="match status" value="1"/>
</dbReference>
<evidence type="ECO:0000313" key="9">
    <source>
        <dbReference type="Proteomes" id="UP001156882"/>
    </source>
</evidence>
<evidence type="ECO:0000256" key="2">
    <source>
        <dbReference type="ARBA" id="ARBA00022729"/>
    </source>
</evidence>
<keyword evidence="4" id="KW-0998">Cell outer membrane</keyword>
<keyword evidence="9" id="KW-1185">Reference proteome</keyword>
<keyword evidence="3" id="KW-0472">Membrane</keyword>
<dbReference type="InterPro" id="IPR027385">
    <property type="entry name" value="Beta-barrel_OMP"/>
</dbReference>
<name>A0ABQ6CMD4_9HYPH</name>
<dbReference type="Gene3D" id="2.40.160.20">
    <property type="match status" value="1"/>
</dbReference>